<dbReference type="GO" id="GO:0045944">
    <property type="term" value="P:positive regulation of transcription by RNA polymerase II"/>
    <property type="evidence" value="ECO:0007669"/>
    <property type="project" value="TreeGrafter"/>
</dbReference>
<feature type="domain" description="Zn(2)-C6 fungal-type" evidence="4">
    <location>
        <begin position="31"/>
        <end position="59"/>
    </location>
</feature>
<evidence type="ECO:0000256" key="1">
    <source>
        <dbReference type="ARBA" id="ARBA00004123"/>
    </source>
</evidence>
<dbReference type="CDD" id="cd00067">
    <property type="entry name" value="GAL4"/>
    <property type="match status" value="1"/>
</dbReference>
<dbReference type="GO" id="GO:0008270">
    <property type="term" value="F:zinc ion binding"/>
    <property type="evidence" value="ECO:0007669"/>
    <property type="project" value="InterPro"/>
</dbReference>
<evidence type="ECO:0000256" key="2">
    <source>
        <dbReference type="ARBA" id="ARBA00023242"/>
    </source>
</evidence>
<feature type="compositionally biased region" description="Low complexity" evidence="3">
    <location>
        <begin position="786"/>
        <end position="797"/>
    </location>
</feature>
<organism evidence="5 6">
    <name type="scientific">Massarina eburnea CBS 473.64</name>
    <dbReference type="NCBI Taxonomy" id="1395130"/>
    <lineage>
        <taxon>Eukaryota</taxon>
        <taxon>Fungi</taxon>
        <taxon>Dikarya</taxon>
        <taxon>Ascomycota</taxon>
        <taxon>Pezizomycotina</taxon>
        <taxon>Dothideomycetes</taxon>
        <taxon>Pleosporomycetidae</taxon>
        <taxon>Pleosporales</taxon>
        <taxon>Massarineae</taxon>
        <taxon>Massarinaceae</taxon>
        <taxon>Massarina</taxon>
    </lineage>
</organism>
<feature type="region of interest" description="Disordered" evidence="3">
    <location>
        <begin position="130"/>
        <end position="173"/>
    </location>
</feature>
<dbReference type="GO" id="GO:0000981">
    <property type="term" value="F:DNA-binding transcription factor activity, RNA polymerase II-specific"/>
    <property type="evidence" value="ECO:0007669"/>
    <property type="project" value="InterPro"/>
</dbReference>
<evidence type="ECO:0000259" key="4">
    <source>
        <dbReference type="PROSITE" id="PS50048"/>
    </source>
</evidence>
<feature type="compositionally biased region" description="Low complexity" evidence="3">
    <location>
        <begin position="196"/>
        <end position="207"/>
    </location>
</feature>
<dbReference type="InterPro" id="IPR021858">
    <property type="entry name" value="Fun_TF"/>
</dbReference>
<dbReference type="GO" id="GO:0000976">
    <property type="term" value="F:transcription cis-regulatory region binding"/>
    <property type="evidence" value="ECO:0007669"/>
    <property type="project" value="TreeGrafter"/>
</dbReference>
<dbReference type="Proteomes" id="UP000799753">
    <property type="component" value="Unassembled WGS sequence"/>
</dbReference>
<dbReference type="Pfam" id="PF11951">
    <property type="entry name" value="Fungal_trans_2"/>
    <property type="match status" value="1"/>
</dbReference>
<reference evidence="5" key="1">
    <citation type="journal article" date="2020" name="Stud. Mycol.">
        <title>101 Dothideomycetes genomes: a test case for predicting lifestyles and emergence of pathogens.</title>
        <authorList>
            <person name="Haridas S."/>
            <person name="Albert R."/>
            <person name="Binder M."/>
            <person name="Bloem J."/>
            <person name="Labutti K."/>
            <person name="Salamov A."/>
            <person name="Andreopoulos B."/>
            <person name="Baker S."/>
            <person name="Barry K."/>
            <person name="Bills G."/>
            <person name="Bluhm B."/>
            <person name="Cannon C."/>
            <person name="Castanera R."/>
            <person name="Culley D."/>
            <person name="Daum C."/>
            <person name="Ezra D."/>
            <person name="Gonzalez J."/>
            <person name="Henrissat B."/>
            <person name="Kuo A."/>
            <person name="Liang C."/>
            <person name="Lipzen A."/>
            <person name="Lutzoni F."/>
            <person name="Magnuson J."/>
            <person name="Mondo S."/>
            <person name="Nolan M."/>
            <person name="Ohm R."/>
            <person name="Pangilinan J."/>
            <person name="Park H.-J."/>
            <person name="Ramirez L."/>
            <person name="Alfaro M."/>
            <person name="Sun H."/>
            <person name="Tritt A."/>
            <person name="Yoshinaga Y."/>
            <person name="Zwiers L.-H."/>
            <person name="Turgeon B."/>
            <person name="Goodwin S."/>
            <person name="Spatafora J."/>
            <person name="Crous P."/>
            <person name="Grigoriev I."/>
        </authorList>
    </citation>
    <scope>NUCLEOTIDE SEQUENCE</scope>
    <source>
        <strain evidence="5">CBS 473.64</strain>
    </source>
</reference>
<feature type="region of interest" description="Disordered" evidence="3">
    <location>
        <begin position="196"/>
        <end position="222"/>
    </location>
</feature>
<name>A0A6A6RN15_9PLEO</name>
<comment type="subcellular location">
    <subcellularLocation>
        <location evidence="1">Nucleus</location>
    </subcellularLocation>
</comment>
<feature type="compositionally biased region" description="Pro residues" evidence="3">
    <location>
        <begin position="806"/>
        <end position="815"/>
    </location>
</feature>
<feature type="compositionally biased region" description="Low complexity" evidence="3">
    <location>
        <begin position="142"/>
        <end position="157"/>
    </location>
</feature>
<feature type="region of interest" description="Disordered" evidence="3">
    <location>
        <begin position="1"/>
        <end position="28"/>
    </location>
</feature>
<sequence length="1107" mass="121320">MDPDPTADAGDVSPTGSGPANPKMRKRTKTGCLTCRKRRIKCGEERPTCANCIKSKRQCEGYNQRVIFKPPMGNWPDHPGVVSTLQYHNSSLPGSKIANQPQEDAVSSIQPRPLTQFQYAADNAQQAFMGGSQPYAQPASYQHPLPSPHHQLPTPTSATYPHASPIHGSFPAHYDASAGYQEQSAYTQAPYPQAAQQQAYYQQHSAPGRAYAPQSSVSPQDEHFPAQFHEQRPSQYPYSSHGQISIQQGQIVPMDYSGAYTVPLAVSHADPRSSYQSTHIPQQATSDVKYAHAGYEPSVPAPPAKTNQPMIPLRGFGGEDHVSPTQVLDEAAVEEVDDDYYDINSDEEMLEGTNADDDAALLNKDFSLMRRIHYENTSELTVRRYDAFIYDGILNQYKTEQVANPLKNPKTARSLSIYERNPRNPTSIFEGPTPPSQQSLWTYVLPLKALGHQGLLHAMLAMASLHIAKLQRASITPSYKHYAYALKRLGRSLGNPKKRLSIATIATSLLLAFYEVMTAEHVKWSTHLVGCAQLLSELDFSRLTQEARRLKAAKTEQETRLPYQNPGMLIDQRLLDRKLKEESGMMPDEYIVSAIVGRKINYDNIGRVVEDTDGRRNPSGGLPGKLDLRTFETLQDLYWFYARNDAFQSMVSGDPLITEFHKWSDCPPRAPLGRPDALYGTHDHIILLIARIADFTVRDRGRKLTQMEADGGQWRPRPGVPGMPMGPPAAKGADGPPPVPGGAMGPPQHMKGMGGSGFGPSPGHGQAPGPRRPPPPSAMPVFYGMAPSHPHAPLPSSYANPNYVPGNPPTTPSTPHPKFADLPTAYEAALAEWNNISHAHAMVARFLANTEAFAPLDPEHYPVAPGGNMTPFGPALVHRSYDISTLWNTLHLSNILLLRSHPASPPAAHMAAGVCAQATQPYATLIGRISAGMQMPASDDMPLSPFLGAALIETTMALFFAGVQYREPSQRAWLIKRLLDIDRRTGWASAAVIGRSCETSWERSAEVGSGPPYPVRMTRRNGEDGPIVLDVSESAVDGGGGGGWGGGTVRRGEGMYFADRPEREDNGETRFVVGRARERVHVSWAKNLLSTDEELRADLERVGLDGR</sequence>
<dbReference type="CDD" id="cd12148">
    <property type="entry name" value="fungal_TF_MHR"/>
    <property type="match status" value="1"/>
</dbReference>
<accession>A0A6A6RN15</accession>
<keyword evidence="6" id="KW-1185">Reference proteome</keyword>
<keyword evidence="2" id="KW-0539">Nucleus</keyword>
<feature type="compositionally biased region" description="Pro residues" evidence="3">
    <location>
        <begin position="718"/>
        <end position="727"/>
    </location>
</feature>
<dbReference type="OrthoDB" id="5391043at2759"/>
<dbReference type="AlphaFoldDB" id="A0A6A6RN15"/>
<feature type="compositionally biased region" description="Gly residues" evidence="3">
    <location>
        <begin position="752"/>
        <end position="762"/>
    </location>
</feature>
<dbReference type="InterPro" id="IPR001138">
    <property type="entry name" value="Zn2Cys6_DnaBD"/>
</dbReference>
<evidence type="ECO:0000256" key="3">
    <source>
        <dbReference type="SAM" id="MobiDB-lite"/>
    </source>
</evidence>
<dbReference type="SUPFAM" id="SSF57701">
    <property type="entry name" value="Zn2/Cys6 DNA-binding domain"/>
    <property type="match status" value="1"/>
</dbReference>
<dbReference type="PROSITE" id="PS50048">
    <property type="entry name" value="ZN2_CY6_FUNGAL_2"/>
    <property type="match status" value="1"/>
</dbReference>
<evidence type="ECO:0000313" key="5">
    <source>
        <dbReference type="EMBL" id="KAF2636770.1"/>
    </source>
</evidence>
<dbReference type="PANTHER" id="PTHR37534">
    <property type="entry name" value="TRANSCRIPTIONAL ACTIVATOR PROTEIN UGA3"/>
    <property type="match status" value="1"/>
</dbReference>
<dbReference type="Gene3D" id="4.10.240.10">
    <property type="entry name" value="Zn(2)-C6 fungal-type DNA-binding domain"/>
    <property type="match status" value="1"/>
</dbReference>
<dbReference type="PROSITE" id="PS00463">
    <property type="entry name" value="ZN2_CY6_FUNGAL_1"/>
    <property type="match status" value="1"/>
</dbReference>
<gene>
    <name evidence="5" type="ORF">P280DRAFT_492759</name>
</gene>
<evidence type="ECO:0000313" key="6">
    <source>
        <dbReference type="Proteomes" id="UP000799753"/>
    </source>
</evidence>
<dbReference type="Pfam" id="PF00172">
    <property type="entry name" value="Zn_clus"/>
    <property type="match status" value="1"/>
</dbReference>
<feature type="region of interest" description="Disordered" evidence="3">
    <location>
        <begin position="1004"/>
        <end position="1024"/>
    </location>
</feature>
<dbReference type="SMART" id="SM00066">
    <property type="entry name" value="GAL4"/>
    <property type="match status" value="1"/>
</dbReference>
<dbReference type="InterPro" id="IPR036864">
    <property type="entry name" value="Zn2-C6_fun-type_DNA-bd_sf"/>
</dbReference>
<dbReference type="EMBL" id="MU006796">
    <property type="protein sequence ID" value="KAF2636770.1"/>
    <property type="molecule type" value="Genomic_DNA"/>
</dbReference>
<proteinExistence type="predicted"/>
<feature type="region of interest" description="Disordered" evidence="3">
    <location>
        <begin position="706"/>
        <end position="819"/>
    </location>
</feature>
<dbReference type="GO" id="GO:0005634">
    <property type="term" value="C:nucleus"/>
    <property type="evidence" value="ECO:0007669"/>
    <property type="project" value="UniProtKB-SubCell"/>
</dbReference>
<protein>
    <recommendedName>
        <fullName evidence="4">Zn(2)-C6 fungal-type domain-containing protein</fullName>
    </recommendedName>
</protein>
<dbReference type="PANTHER" id="PTHR37534:SF23">
    <property type="entry name" value="ZN(II)2CYS6 TRANSCRIPTION FACTOR (EUROFUNG)"/>
    <property type="match status" value="1"/>
</dbReference>